<keyword evidence="2" id="KW-0472">Membrane</keyword>
<dbReference type="AlphaFoldDB" id="A0A375J6I8"/>
<feature type="region of interest" description="Disordered" evidence="1">
    <location>
        <begin position="47"/>
        <end position="72"/>
    </location>
</feature>
<dbReference type="Proteomes" id="UP000256805">
    <property type="component" value="Unassembled WGS sequence"/>
</dbReference>
<keyword evidence="2" id="KW-1133">Transmembrane helix</keyword>
<gene>
    <name evidence="3" type="ORF">CBM2634_B160355</name>
</gene>
<organism evidence="3 4">
    <name type="scientific">Cupriavidus taiwanensis</name>
    <dbReference type="NCBI Taxonomy" id="164546"/>
    <lineage>
        <taxon>Bacteria</taxon>
        <taxon>Pseudomonadati</taxon>
        <taxon>Pseudomonadota</taxon>
        <taxon>Betaproteobacteria</taxon>
        <taxon>Burkholderiales</taxon>
        <taxon>Burkholderiaceae</taxon>
        <taxon>Cupriavidus</taxon>
    </lineage>
</organism>
<dbReference type="EMBL" id="OVTA01000039">
    <property type="protein sequence ID" value="SPS00469.1"/>
    <property type="molecule type" value="Genomic_DNA"/>
</dbReference>
<evidence type="ECO:0000313" key="3">
    <source>
        <dbReference type="EMBL" id="SPS00469.1"/>
    </source>
</evidence>
<feature type="transmembrane region" description="Helical" evidence="2">
    <location>
        <begin position="15"/>
        <end position="36"/>
    </location>
</feature>
<proteinExistence type="predicted"/>
<sequence>MASVMGRGTAWRGDGWSASPVFCGLYMYTVYILAWLTATSGQTRGTIEKHSANGKSQEMCGLQPHCTASESA</sequence>
<accession>A0A375J6I8</accession>
<reference evidence="3 4" key="1">
    <citation type="submission" date="2018-01" db="EMBL/GenBank/DDBJ databases">
        <authorList>
            <person name="Gaut B.S."/>
            <person name="Morton B.R."/>
            <person name="Clegg M.T."/>
            <person name="Duvall M.R."/>
        </authorList>
    </citation>
    <scope>NUCLEOTIDE SEQUENCE [LARGE SCALE GENOMIC DNA]</scope>
    <source>
        <strain evidence="3">Cupriavidus taiwanensis cmp 52</strain>
    </source>
</reference>
<name>A0A375J6I8_9BURK</name>
<keyword evidence="2" id="KW-0812">Transmembrane</keyword>
<protein>
    <submittedName>
        <fullName evidence="3">Uncharacterized protein</fullName>
    </submittedName>
</protein>
<evidence type="ECO:0000256" key="2">
    <source>
        <dbReference type="SAM" id="Phobius"/>
    </source>
</evidence>
<evidence type="ECO:0000256" key="1">
    <source>
        <dbReference type="SAM" id="MobiDB-lite"/>
    </source>
</evidence>
<evidence type="ECO:0000313" key="4">
    <source>
        <dbReference type="Proteomes" id="UP000256805"/>
    </source>
</evidence>